<feature type="binding site" evidence="7">
    <location>
        <position position="235"/>
    </location>
    <ligand>
        <name>L-aspartate</name>
        <dbReference type="ChEBI" id="CHEBI:29991"/>
    </ligand>
</feature>
<feature type="site" description="Important for tRNA non-discrimination" evidence="7">
    <location>
        <position position="96"/>
    </location>
</feature>
<dbReference type="InterPro" id="IPR012340">
    <property type="entry name" value="NA-bd_OB-fold"/>
</dbReference>
<dbReference type="SUPFAM" id="SSF50249">
    <property type="entry name" value="Nucleic acid-binding proteins"/>
    <property type="match status" value="1"/>
</dbReference>
<dbReference type="NCBIfam" id="TIGR00459">
    <property type="entry name" value="aspS_bact"/>
    <property type="match status" value="1"/>
</dbReference>
<accession>A0A1L6MYY9</accession>
<feature type="binding site" evidence="7">
    <location>
        <begin position="575"/>
        <end position="578"/>
    </location>
    <ligand>
        <name>ATP</name>
        <dbReference type="ChEBI" id="CHEBI:30616"/>
    </ligand>
</feature>
<dbReference type="Gene3D" id="3.30.930.10">
    <property type="entry name" value="Bira Bifunctional Protein, Domain 2"/>
    <property type="match status" value="1"/>
</dbReference>
<feature type="binding site" evidence="7">
    <location>
        <position position="523"/>
    </location>
    <ligand>
        <name>ATP</name>
        <dbReference type="ChEBI" id="CHEBI:30616"/>
    </ligand>
</feature>
<evidence type="ECO:0000256" key="1">
    <source>
        <dbReference type="ARBA" id="ARBA00006303"/>
    </source>
</evidence>
<dbReference type="GO" id="GO:0004815">
    <property type="term" value="F:aspartate-tRNA ligase activity"/>
    <property type="evidence" value="ECO:0007669"/>
    <property type="project" value="UniProtKB-UniRule"/>
</dbReference>
<dbReference type="InterPro" id="IPR047090">
    <property type="entry name" value="AspRS_core"/>
</dbReference>
<dbReference type="Pfam" id="PF00152">
    <property type="entry name" value="tRNA-synt_2"/>
    <property type="match status" value="1"/>
</dbReference>
<dbReference type="InterPro" id="IPR006195">
    <property type="entry name" value="aa-tRNA-synth_II"/>
</dbReference>
<comment type="function">
    <text evidence="7">Aspartyl-tRNA synthetase with relaxed tRNA specificity since it is able to aspartylate not only its cognate tRNA(Asp) but also tRNA(Asn). Reaction proceeds in two steps: L-aspartate is first activated by ATP to form Asp-AMP and then transferred to the acceptor end of tRNA(Asp/Asn).</text>
</comment>
<dbReference type="PANTHER" id="PTHR22594:SF5">
    <property type="entry name" value="ASPARTATE--TRNA LIGASE, MITOCHONDRIAL"/>
    <property type="match status" value="1"/>
</dbReference>
<dbReference type="InterPro" id="IPR002312">
    <property type="entry name" value="Asp/Asn-tRNA-synth_IIb"/>
</dbReference>
<dbReference type="InterPro" id="IPR004524">
    <property type="entry name" value="Asp-tRNA-ligase_1"/>
</dbReference>
<feature type="binding site" evidence="7">
    <location>
        <position position="530"/>
    </location>
    <ligand>
        <name>L-aspartate</name>
        <dbReference type="ChEBI" id="CHEBI:29991"/>
    </ligand>
</feature>
<dbReference type="CDD" id="cd00777">
    <property type="entry name" value="AspRS_core"/>
    <property type="match status" value="1"/>
</dbReference>
<dbReference type="PANTHER" id="PTHR22594">
    <property type="entry name" value="ASPARTYL/LYSYL-TRNA SYNTHETASE"/>
    <property type="match status" value="1"/>
</dbReference>
<evidence type="ECO:0000256" key="6">
    <source>
        <dbReference type="ARBA" id="ARBA00023146"/>
    </source>
</evidence>
<feature type="site" description="Important for tRNA non-discrimination" evidence="7">
    <location>
        <position position="40"/>
    </location>
</feature>
<keyword evidence="2 7" id="KW-0436">Ligase</keyword>
<dbReference type="InterPro" id="IPR029351">
    <property type="entry name" value="GAD_dom"/>
</dbReference>
<evidence type="ECO:0000256" key="5">
    <source>
        <dbReference type="ARBA" id="ARBA00022917"/>
    </source>
</evidence>
<dbReference type="GO" id="GO:0003676">
    <property type="term" value="F:nucleic acid binding"/>
    <property type="evidence" value="ECO:0007669"/>
    <property type="project" value="InterPro"/>
</dbReference>
<dbReference type="HAMAP" id="MF_00044">
    <property type="entry name" value="Asp_tRNA_synth_type1"/>
    <property type="match status" value="1"/>
</dbReference>
<feature type="region of interest" description="Aspartate" evidence="7">
    <location>
        <begin position="213"/>
        <end position="216"/>
    </location>
</feature>
<comment type="catalytic activity">
    <reaction evidence="7">
        <text>tRNA(Asx) + L-aspartate + ATP = L-aspartyl-tRNA(Asx) + AMP + diphosphate</text>
        <dbReference type="Rhea" id="RHEA:18349"/>
        <dbReference type="Rhea" id="RHEA-COMP:9710"/>
        <dbReference type="Rhea" id="RHEA-COMP:9711"/>
        <dbReference type="ChEBI" id="CHEBI:29991"/>
        <dbReference type="ChEBI" id="CHEBI:30616"/>
        <dbReference type="ChEBI" id="CHEBI:33019"/>
        <dbReference type="ChEBI" id="CHEBI:78442"/>
        <dbReference type="ChEBI" id="CHEBI:78516"/>
        <dbReference type="ChEBI" id="CHEBI:456215"/>
        <dbReference type="EC" id="6.1.1.23"/>
    </reaction>
</comment>
<dbReference type="EC" id="6.1.1.23" evidence="7"/>
<evidence type="ECO:0000256" key="7">
    <source>
        <dbReference type="HAMAP-Rule" id="MF_00044"/>
    </source>
</evidence>
<dbReference type="STRING" id="1882918.BCY86_00295"/>
<dbReference type="Proteomes" id="UP000185544">
    <property type="component" value="Chromosome"/>
</dbReference>
<feature type="binding site" evidence="7">
    <location>
        <position position="489"/>
    </location>
    <ligand>
        <name>L-aspartate</name>
        <dbReference type="ChEBI" id="CHEBI:29991"/>
    </ligand>
</feature>
<keyword evidence="6 7" id="KW-0030">Aminoacyl-tRNA synthetase</keyword>
<dbReference type="PROSITE" id="PS50862">
    <property type="entry name" value="AA_TRNA_LIGASE_II"/>
    <property type="match status" value="1"/>
</dbReference>
<dbReference type="Gene3D" id="3.30.1360.30">
    <property type="entry name" value="GAD-like domain"/>
    <property type="match status" value="1"/>
</dbReference>
<comment type="caution">
    <text evidence="7">Lacks conserved residue(s) required for the propagation of feature annotation.</text>
</comment>
<dbReference type="GO" id="GO:0006422">
    <property type="term" value="P:aspartyl-tRNA aminoacylation"/>
    <property type="evidence" value="ECO:0007669"/>
    <property type="project" value="UniProtKB-UniRule"/>
</dbReference>
<comment type="subunit">
    <text evidence="7">Homodimer.</text>
</comment>
<dbReference type="KEGG" id="pabo:BCY86_00295"/>
<evidence type="ECO:0000256" key="2">
    <source>
        <dbReference type="ARBA" id="ARBA00022598"/>
    </source>
</evidence>
<dbReference type="SUPFAM" id="SSF55261">
    <property type="entry name" value="GAD domain-like"/>
    <property type="match status" value="1"/>
</dbReference>
<dbReference type="Gene3D" id="2.40.50.140">
    <property type="entry name" value="Nucleic acid-binding proteins"/>
    <property type="match status" value="1"/>
</dbReference>
<reference evidence="10 11" key="1">
    <citation type="submission" date="2016-08" db="EMBL/GenBank/DDBJ databases">
        <title>Identification and validation of antigenic proteins from Pajaroellobacter abortibovis using de-novo genome sequence assembly and reverse vaccinology.</title>
        <authorList>
            <person name="Welly B.T."/>
            <person name="Miller M.R."/>
            <person name="Stott J.L."/>
            <person name="Blanchard M.T."/>
            <person name="Islas-Trejo A.D."/>
            <person name="O'Rourke S.M."/>
            <person name="Young A.E."/>
            <person name="Medrano J.F."/>
            <person name="Van Eenennaam A.L."/>
        </authorList>
    </citation>
    <scope>NUCLEOTIDE SEQUENCE [LARGE SCALE GENOMIC DNA]</scope>
    <source>
        <strain evidence="10 11">BTF92-0548A/99-0131</strain>
    </source>
</reference>
<comment type="similarity">
    <text evidence="1 7">Belongs to the class-II aminoacyl-tRNA synthetase family. Type 1 subfamily.</text>
</comment>
<dbReference type="CDD" id="cd04317">
    <property type="entry name" value="EcAspRS_like_N"/>
    <property type="match status" value="1"/>
</dbReference>
<keyword evidence="4 7" id="KW-0067">ATP-binding</keyword>
<comment type="subcellular location">
    <subcellularLocation>
        <location evidence="7">Cytoplasm</location>
    </subcellularLocation>
</comment>
<feature type="binding site" evidence="7">
    <location>
        <position position="244"/>
    </location>
    <ligand>
        <name>ATP</name>
        <dbReference type="ChEBI" id="CHEBI:30616"/>
    </ligand>
</feature>
<dbReference type="AlphaFoldDB" id="A0A1L6MYY9"/>
<evidence type="ECO:0000256" key="8">
    <source>
        <dbReference type="SAM" id="MobiDB-lite"/>
    </source>
</evidence>
<name>A0A1L6MYY9_9BACT</name>
<dbReference type="InterPro" id="IPR047089">
    <property type="entry name" value="Asp-tRNA-ligase_1_N"/>
</dbReference>
<dbReference type="InterPro" id="IPR045864">
    <property type="entry name" value="aa-tRNA-synth_II/BPL/LPL"/>
</dbReference>
<protein>
    <recommendedName>
        <fullName evidence="7">Aspartate--tRNA(Asp/Asn) ligase</fullName>
        <ecNumber evidence="7">6.1.1.23</ecNumber>
    </recommendedName>
    <alternativeName>
        <fullName evidence="7">Aspartyl-tRNA synthetase</fullName>
        <shortName evidence="7">AspRS</shortName>
    </alternativeName>
    <alternativeName>
        <fullName evidence="7">Non-discriminating aspartyl-tRNA synthetase</fullName>
        <shortName evidence="7">ND-AspRS</shortName>
    </alternativeName>
</protein>
<sequence length="629" mass="71268">MSLWIEDERWKRTHYAGAVRKCDVGQEVVLFGWVSNYRDHGGCLFVDLRDREGIVQLVFAPQCRGYGDSPKEAYAAAQALRNEWVIGIRGLVVERGATRNPRLPTGDIEVQVIAVTVLNKAAPLPFEIGDSASVHEDKRLQYRYLDLRRPSLQESLRKRHQVYQITRRYLDQQGFLELETPILAKYTPGGARNFLVPSRMHPGKFFSLAESPQLFKQLFMVAGLDRYFQIVKCFRDEDLRLDRQPEFTQIDLEMSFVHQRDIFSLVEGYLFALWKEVLGINLSQWYPTGHFPQLSFSDSMNRYGNDKPDLRFELEHIDMTALMVELGGGGIPLFKGIAACFQNGSYRLELPAEIIKMIKIPSKFASKFSRSDLDKLEGYAKGMGATGLGRVKIDEGGTWAQSPFAKQIEPEARDAIHRLVDGYPGDILLFQAGKTSMVHTVMANLRIEIARKIGLIPDKGSGGRFEFIWIVNPPLFEYSEEEKRWVAAHHAFTQPHEDYLHLLDKDPGKVLSYRYDLVLNGYEIGGGSIRIHDSELQRKVFAVLGIKEEEAQEKFGFLLNAFRYGAPPHGGIALGMDRLVMLLTEGESLRDVLPFPKTQKGSDLMSSAPTAVSPRQLKEFSIKSTEPTG</sequence>
<dbReference type="NCBIfam" id="NF001750">
    <property type="entry name" value="PRK00476.1"/>
    <property type="match status" value="1"/>
</dbReference>
<evidence type="ECO:0000259" key="9">
    <source>
        <dbReference type="PROSITE" id="PS50862"/>
    </source>
</evidence>
<dbReference type="InterPro" id="IPR004365">
    <property type="entry name" value="NA-bd_OB_tRNA"/>
</dbReference>
<keyword evidence="3 7" id="KW-0547">Nucleotide-binding</keyword>
<evidence type="ECO:0000256" key="3">
    <source>
        <dbReference type="ARBA" id="ARBA00022741"/>
    </source>
</evidence>
<feature type="compositionally biased region" description="Polar residues" evidence="8">
    <location>
        <begin position="599"/>
        <end position="610"/>
    </location>
</feature>
<feature type="domain" description="Aminoacyl-transfer RNA synthetases class-II family profile" evidence="9">
    <location>
        <begin position="162"/>
        <end position="594"/>
    </location>
</feature>
<dbReference type="GO" id="GO:0050560">
    <property type="term" value="F:aspartate-tRNA(Asn) ligase activity"/>
    <property type="evidence" value="ECO:0007669"/>
    <property type="project" value="UniProtKB-EC"/>
</dbReference>
<proteinExistence type="inferred from homology"/>
<feature type="binding site" evidence="7">
    <location>
        <begin position="235"/>
        <end position="237"/>
    </location>
    <ligand>
        <name>ATP</name>
        <dbReference type="ChEBI" id="CHEBI:30616"/>
    </ligand>
</feature>
<dbReference type="InterPro" id="IPR004115">
    <property type="entry name" value="GAD-like_sf"/>
</dbReference>
<keyword evidence="7" id="KW-0963">Cytoplasm</keyword>
<dbReference type="GO" id="GO:0005737">
    <property type="term" value="C:cytoplasm"/>
    <property type="evidence" value="ECO:0007669"/>
    <property type="project" value="UniProtKB-SubCell"/>
</dbReference>
<keyword evidence="5 7" id="KW-0648">Protein biosynthesis</keyword>
<dbReference type="InterPro" id="IPR004364">
    <property type="entry name" value="Aa-tRNA-synt_II"/>
</dbReference>
<evidence type="ECO:0000256" key="4">
    <source>
        <dbReference type="ARBA" id="ARBA00022840"/>
    </source>
</evidence>
<dbReference type="Pfam" id="PF01336">
    <property type="entry name" value="tRNA_anti-codon"/>
    <property type="match status" value="1"/>
</dbReference>
<dbReference type="GO" id="GO:0005524">
    <property type="term" value="F:ATP binding"/>
    <property type="evidence" value="ECO:0007669"/>
    <property type="project" value="UniProtKB-UniRule"/>
</dbReference>
<dbReference type="PRINTS" id="PR01042">
    <property type="entry name" value="TRNASYNTHASP"/>
</dbReference>
<evidence type="ECO:0000313" key="11">
    <source>
        <dbReference type="Proteomes" id="UP000185544"/>
    </source>
</evidence>
<gene>
    <name evidence="7" type="primary">aspS</name>
    <name evidence="10" type="ORF">BCY86_00295</name>
</gene>
<feature type="region of interest" description="Disordered" evidence="8">
    <location>
        <begin position="599"/>
        <end position="629"/>
    </location>
</feature>
<dbReference type="SUPFAM" id="SSF55681">
    <property type="entry name" value="Class II aaRS and biotin synthetases"/>
    <property type="match status" value="1"/>
</dbReference>
<evidence type="ECO:0000313" key="10">
    <source>
        <dbReference type="EMBL" id="APS00811.1"/>
    </source>
</evidence>
<organism evidence="10 11">
    <name type="scientific">Pajaroellobacter abortibovis</name>
    <dbReference type="NCBI Taxonomy" id="1882918"/>
    <lineage>
        <taxon>Bacteria</taxon>
        <taxon>Pseudomonadati</taxon>
        <taxon>Myxococcota</taxon>
        <taxon>Polyangia</taxon>
        <taxon>Polyangiales</taxon>
        <taxon>Polyangiaceae</taxon>
    </lineage>
</organism>
<dbReference type="Pfam" id="PF02938">
    <property type="entry name" value="GAD"/>
    <property type="match status" value="1"/>
</dbReference>
<dbReference type="EMBL" id="CP016908">
    <property type="protein sequence ID" value="APS00811.1"/>
    <property type="molecule type" value="Genomic_DNA"/>
</dbReference>
<keyword evidence="11" id="KW-1185">Reference proteome</keyword>